<name>A0ABD3WYW5_SINWO</name>
<protein>
    <recommendedName>
        <fullName evidence="11">Peptidase S1 domain-containing protein</fullName>
    </recommendedName>
</protein>
<evidence type="ECO:0000256" key="10">
    <source>
        <dbReference type="RuleBase" id="RU363034"/>
    </source>
</evidence>
<dbReference type="FunFam" id="2.40.10.10:FF:000146">
    <property type="entry name" value="Serine protease 53"/>
    <property type="match status" value="1"/>
</dbReference>
<reference evidence="12 13" key="1">
    <citation type="submission" date="2024-11" db="EMBL/GenBank/DDBJ databases">
        <title>Chromosome-level genome assembly of the freshwater bivalve Anodonta woodiana.</title>
        <authorList>
            <person name="Chen X."/>
        </authorList>
    </citation>
    <scope>NUCLEOTIDE SEQUENCE [LARGE SCALE GENOMIC DNA]</scope>
    <source>
        <strain evidence="12">MN2024</strain>
        <tissue evidence="12">Gills</tissue>
    </source>
</reference>
<keyword evidence="3 10" id="KW-0645">Protease</keyword>
<dbReference type="InterPro" id="IPR001254">
    <property type="entry name" value="Trypsin_dom"/>
</dbReference>
<evidence type="ECO:0000256" key="8">
    <source>
        <dbReference type="ARBA" id="ARBA00023157"/>
    </source>
</evidence>
<sequence>MHTFIPTVLLSHNIKMKPIFISFLAAGNSVKNILSPQISGGQNVFPHDFPWQASIQVHTGHHFCGGALIDPYWVLTAAHCMEHHQPNQIRVVLGEHTLSEAEGSEQYRNISRIVLSPFFNAVRPEYNYHLPYDLAMLELSTPANLNSVVKPISLPDPNRSYSGRFCILTGWGNTGVNEDGADVLQMAEVNTLDNRMCEDTWGYYIYFGNLCVYTYGVAPCQGDSGGPLVCLDNNGYVLAGISSWADIDCGDHPSIYTRVTENLGWIRDVMDKRRA</sequence>
<dbReference type="InterPro" id="IPR018114">
    <property type="entry name" value="TRYPSIN_HIS"/>
</dbReference>
<evidence type="ECO:0000256" key="9">
    <source>
        <dbReference type="ARBA" id="ARBA00024195"/>
    </source>
</evidence>
<dbReference type="InterPro" id="IPR001314">
    <property type="entry name" value="Peptidase_S1A"/>
</dbReference>
<dbReference type="GO" id="GO:0008236">
    <property type="term" value="F:serine-type peptidase activity"/>
    <property type="evidence" value="ECO:0007669"/>
    <property type="project" value="UniProtKB-KW"/>
</dbReference>
<keyword evidence="8" id="KW-1015">Disulfide bond</keyword>
<dbReference type="Proteomes" id="UP001634394">
    <property type="component" value="Unassembled WGS sequence"/>
</dbReference>
<dbReference type="PROSITE" id="PS50240">
    <property type="entry name" value="TRYPSIN_DOM"/>
    <property type="match status" value="1"/>
</dbReference>
<dbReference type="InterPro" id="IPR009003">
    <property type="entry name" value="Peptidase_S1_PA"/>
</dbReference>
<dbReference type="SMART" id="SM00020">
    <property type="entry name" value="Tryp_SPc"/>
    <property type="match status" value="1"/>
</dbReference>
<evidence type="ECO:0000259" key="11">
    <source>
        <dbReference type="PROSITE" id="PS50240"/>
    </source>
</evidence>
<dbReference type="InterPro" id="IPR043504">
    <property type="entry name" value="Peptidase_S1_PA_chymotrypsin"/>
</dbReference>
<proteinExistence type="inferred from homology"/>
<dbReference type="Gene3D" id="2.40.10.10">
    <property type="entry name" value="Trypsin-like serine proteases"/>
    <property type="match status" value="1"/>
</dbReference>
<evidence type="ECO:0000313" key="13">
    <source>
        <dbReference type="Proteomes" id="UP001634394"/>
    </source>
</evidence>
<comment type="subcellular location">
    <subcellularLocation>
        <location evidence="1">Secreted</location>
    </subcellularLocation>
</comment>
<keyword evidence="5 10" id="KW-0378">Hydrolase</keyword>
<evidence type="ECO:0000256" key="3">
    <source>
        <dbReference type="ARBA" id="ARBA00022670"/>
    </source>
</evidence>
<keyword evidence="4" id="KW-0732">Signal</keyword>
<comment type="caution">
    <text evidence="12">The sequence shown here is derived from an EMBL/GenBank/DDBJ whole genome shotgun (WGS) entry which is preliminary data.</text>
</comment>
<accession>A0ABD3WYW5</accession>
<dbReference type="AlphaFoldDB" id="A0ABD3WYW5"/>
<evidence type="ECO:0000313" key="12">
    <source>
        <dbReference type="EMBL" id="KAL3878561.1"/>
    </source>
</evidence>
<dbReference type="PROSITE" id="PS00134">
    <property type="entry name" value="TRYPSIN_HIS"/>
    <property type="match status" value="1"/>
</dbReference>
<evidence type="ECO:0000256" key="7">
    <source>
        <dbReference type="ARBA" id="ARBA00023145"/>
    </source>
</evidence>
<keyword evidence="2" id="KW-0964">Secreted</keyword>
<evidence type="ECO:0000256" key="1">
    <source>
        <dbReference type="ARBA" id="ARBA00004613"/>
    </source>
</evidence>
<dbReference type="InterPro" id="IPR033116">
    <property type="entry name" value="TRYPSIN_SER"/>
</dbReference>
<evidence type="ECO:0000256" key="2">
    <source>
        <dbReference type="ARBA" id="ARBA00022525"/>
    </source>
</evidence>
<dbReference type="EMBL" id="JBJQND010000004">
    <property type="protein sequence ID" value="KAL3878561.1"/>
    <property type="molecule type" value="Genomic_DNA"/>
</dbReference>
<dbReference type="Pfam" id="PF00089">
    <property type="entry name" value="Trypsin"/>
    <property type="match status" value="1"/>
</dbReference>
<evidence type="ECO:0000256" key="6">
    <source>
        <dbReference type="ARBA" id="ARBA00022825"/>
    </source>
</evidence>
<dbReference type="GO" id="GO:0005576">
    <property type="term" value="C:extracellular region"/>
    <property type="evidence" value="ECO:0007669"/>
    <property type="project" value="UniProtKB-SubCell"/>
</dbReference>
<dbReference type="PANTHER" id="PTHR24256">
    <property type="entry name" value="TRYPTASE-RELATED"/>
    <property type="match status" value="1"/>
</dbReference>
<comment type="similarity">
    <text evidence="9">Belongs to the peptidase S1 family. CLIP subfamily.</text>
</comment>
<dbReference type="SUPFAM" id="SSF50494">
    <property type="entry name" value="Trypsin-like serine proteases"/>
    <property type="match status" value="1"/>
</dbReference>
<keyword evidence="6 10" id="KW-0720">Serine protease</keyword>
<dbReference type="PROSITE" id="PS00135">
    <property type="entry name" value="TRYPSIN_SER"/>
    <property type="match status" value="1"/>
</dbReference>
<feature type="domain" description="Peptidase S1" evidence="11">
    <location>
        <begin position="38"/>
        <end position="271"/>
    </location>
</feature>
<dbReference type="CDD" id="cd00190">
    <property type="entry name" value="Tryp_SPc"/>
    <property type="match status" value="1"/>
</dbReference>
<dbReference type="GO" id="GO:0006508">
    <property type="term" value="P:proteolysis"/>
    <property type="evidence" value="ECO:0007669"/>
    <property type="project" value="UniProtKB-KW"/>
</dbReference>
<evidence type="ECO:0000256" key="5">
    <source>
        <dbReference type="ARBA" id="ARBA00022801"/>
    </source>
</evidence>
<keyword evidence="13" id="KW-1185">Reference proteome</keyword>
<evidence type="ECO:0000256" key="4">
    <source>
        <dbReference type="ARBA" id="ARBA00022729"/>
    </source>
</evidence>
<keyword evidence="7" id="KW-0865">Zymogen</keyword>
<dbReference type="PRINTS" id="PR00722">
    <property type="entry name" value="CHYMOTRYPSIN"/>
</dbReference>
<dbReference type="InterPro" id="IPR051487">
    <property type="entry name" value="Ser/Thr_Proteases_Immune/Dev"/>
</dbReference>
<gene>
    <name evidence="12" type="ORF">ACJMK2_030898</name>
</gene>
<organism evidence="12 13">
    <name type="scientific">Sinanodonta woodiana</name>
    <name type="common">Chinese pond mussel</name>
    <name type="synonym">Anodonta woodiana</name>
    <dbReference type="NCBI Taxonomy" id="1069815"/>
    <lineage>
        <taxon>Eukaryota</taxon>
        <taxon>Metazoa</taxon>
        <taxon>Spiralia</taxon>
        <taxon>Lophotrochozoa</taxon>
        <taxon>Mollusca</taxon>
        <taxon>Bivalvia</taxon>
        <taxon>Autobranchia</taxon>
        <taxon>Heteroconchia</taxon>
        <taxon>Palaeoheterodonta</taxon>
        <taxon>Unionida</taxon>
        <taxon>Unionoidea</taxon>
        <taxon>Unionidae</taxon>
        <taxon>Unioninae</taxon>
        <taxon>Sinanodonta</taxon>
    </lineage>
</organism>